<dbReference type="EMBL" id="JACOYY010000031">
    <property type="protein sequence ID" value="MBI2052235.1"/>
    <property type="molecule type" value="Genomic_DNA"/>
</dbReference>
<dbReference type="Gene3D" id="3.40.50.150">
    <property type="entry name" value="Vaccinia Virus protein VP39"/>
    <property type="match status" value="1"/>
</dbReference>
<evidence type="ECO:0000313" key="5">
    <source>
        <dbReference type="EMBL" id="MBI2052235.1"/>
    </source>
</evidence>
<dbReference type="Proteomes" id="UP000786662">
    <property type="component" value="Unassembled WGS sequence"/>
</dbReference>
<evidence type="ECO:0000256" key="1">
    <source>
        <dbReference type="ARBA" id="ARBA00022603"/>
    </source>
</evidence>
<dbReference type="CDD" id="cd02440">
    <property type="entry name" value="AdoMet_MTases"/>
    <property type="match status" value="1"/>
</dbReference>
<dbReference type="PANTHER" id="PTHR13610:SF9">
    <property type="entry name" value="FI06469P"/>
    <property type="match status" value="1"/>
</dbReference>
<proteinExistence type="predicted"/>
<keyword evidence="4" id="KW-1133">Transmembrane helix</keyword>
<keyword evidence="1 5" id="KW-0489">Methyltransferase</keyword>
<dbReference type="SUPFAM" id="SSF53335">
    <property type="entry name" value="S-adenosyl-L-methionine-dependent methyltransferases"/>
    <property type="match status" value="1"/>
</dbReference>
<dbReference type="InterPro" id="IPR026170">
    <property type="entry name" value="FAM173A/B"/>
</dbReference>
<dbReference type="GO" id="GO:0032259">
    <property type="term" value="P:methylation"/>
    <property type="evidence" value="ECO:0007669"/>
    <property type="project" value="UniProtKB-KW"/>
</dbReference>
<evidence type="ECO:0000313" key="6">
    <source>
        <dbReference type="Proteomes" id="UP000786662"/>
    </source>
</evidence>
<protein>
    <submittedName>
        <fullName evidence="5">Methyltransferase domain-containing protein</fullName>
    </submittedName>
</protein>
<feature type="transmembrane region" description="Helical" evidence="4">
    <location>
        <begin position="12"/>
        <end position="36"/>
    </location>
</feature>
<keyword evidence="3" id="KW-0949">S-adenosyl-L-methionine</keyword>
<dbReference type="AlphaFoldDB" id="A0A9D6HTT0"/>
<keyword evidence="4" id="KW-0812">Transmembrane</keyword>
<organism evidence="5 6">
    <name type="scientific">Candidatus Sungiibacteriota bacterium</name>
    <dbReference type="NCBI Taxonomy" id="2750080"/>
    <lineage>
        <taxon>Bacteria</taxon>
        <taxon>Candidatus Sungiibacteriota</taxon>
    </lineage>
</organism>
<accession>A0A9D6HTT0</accession>
<gene>
    <name evidence="5" type="ORF">HYT38_00960</name>
</gene>
<keyword evidence="4" id="KW-0472">Membrane</keyword>
<evidence type="ECO:0000256" key="3">
    <source>
        <dbReference type="ARBA" id="ARBA00022691"/>
    </source>
</evidence>
<evidence type="ECO:0000256" key="2">
    <source>
        <dbReference type="ARBA" id="ARBA00022679"/>
    </source>
</evidence>
<keyword evidence="2" id="KW-0808">Transferase</keyword>
<dbReference type="GO" id="GO:0016279">
    <property type="term" value="F:protein-lysine N-methyltransferase activity"/>
    <property type="evidence" value="ECO:0007669"/>
    <property type="project" value="InterPro"/>
</dbReference>
<reference evidence="5" key="1">
    <citation type="submission" date="2020-07" db="EMBL/GenBank/DDBJ databases">
        <title>Huge and variable diversity of episymbiotic CPR bacteria and DPANN archaea in groundwater ecosystems.</title>
        <authorList>
            <person name="He C.Y."/>
            <person name="Keren R."/>
            <person name="Whittaker M."/>
            <person name="Farag I.F."/>
            <person name="Doudna J."/>
            <person name="Cate J.H.D."/>
            <person name="Banfield J.F."/>
        </authorList>
    </citation>
    <scope>NUCLEOTIDE SEQUENCE</scope>
    <source>
        <strain evidence="5">NC_groundwater_191_Ag_S-0.1um_45_8</strain>
    </source>
</reference>
<evidence type="ECO:0000256" key="4">
    <source>
        <dbReference type="SAM" id="Phobius"/>
    </source>
</evidence>
<name>A0A9D6HTT0_9BACT</name>
<sequence length="176" mass="20211">MLILLVALLEIVLLILATVFFAFFMVPLFFYGAPFLPSYRRQKRQILEPLFKLARQAPGQKFVDLGSGDGRVVIEFAKQGFESWGVEFNPALAWWSRLAIKRLGLKNAHIIKKSFWKIDLNSFDIVYIYQLTSINVLLADKFKKELKTGAIIISAGFFLPNFELIKKEGIFGVYRN</sequence>
<comment type="caution">
    <text evidence="5">The sequence shown here is derived from an EMBL/GenBank/DDBJ whole genome shotgun (WGS) entry which is preliminary data.</text>
</comment>
<dbReference type="InterPro" id="IPR029063">
    <property type="entry name" value="SAM-dependent_MTases_sf"/>
</dbReference>
<dbReference type="PANTHER" id="PTHR13610">
    <property type="entry name" value="METHYLTRANSFERASE DOMAIN-CONTAINING PROTEIN"/>
    <property type="match status" value="1"/>
</dbReference>